<feature type="region of interest" description="Disordered" evidence="1">
    <location>
        <begin position="1"/>
        <end position="233"/>
    </location>
</feature>
<feature type="compositionally biased region" description="Low complexity" evidence="1">
    <location>
        <begin position="73"/>
        <end position="84"/>
    </location>
</feature>
<proteinExistence type="predicted"/>
<dbReference type="AlphaFoldDB" id="A0AAD6VRH5"/>
<feature type="compositionally biased region" description="Basic and acidic residues" evidence="1">
    <location>
        <begin position="965"/>
        <end position="981"/>
    </location>
</feature>
<feature type="region of interest" description="Disordered" evidence="1">
    <location>
        <begin position="658"/>
        <end position="818"/>
    </location>
</feature>
<comment type="caution">
    <text evidence="2">The sequence shown here is derived from an EMBL/GenBank/DDBJ whole genome shotgun (WGS) entry which is preliminary data.</text>
</comment>
<feature type="region of interest" description="Disordered" evidence="1">
    <location>
        <begin position="964"/>
        <end position="1001"/>
    </location>
</feature>
<evidence type="ECO:0000313" key="3">
    <source>
        <dbReference type="Proteomes" id="UP001219525"/>
    </source>
</evidence>
<dbReference type="Proteomes" id="UP001219525">
    <property type="component" value="Unassembled WGS sequence"/>
</dbReference>
<evidence type="ECO:0000256" key="1">
    <source>
        <dbReference type="SAM" id="MobiDB-lite"/>
    </source>
</evidence>
<feature type="compositionally biased region" description="Basic and acidic residues" evidence="1">
    <location>
        <begin position="128"/>
        <end position="137"/>
    </location>
</feature>
<protein>
    <submittedName>
        <fullName evidence="2">Uncharacterized protein</fullName>
    </submittedName>
</protein>
<accession>A0AAD6VRH5</accession>
<feature type="compositionally biased region" description="Low complexity" evidence="1">
    <location>
        <begin position="774"/>
        <end position="783"/>
    </location>
</feature>
<dbReference type="EMBL" id="JARJCW010000013">
    <property type="protein sequence ID" value="KAJ7217668.1"/>
    <property type="molecule type" value="Genomic_DNA"/>
</dbReference>
<feature type="compositionally biased region" description="Low complexity" evidence="1">
    <location>
        <begin position="738"/>
        <end position="752"/>
    </location>
</feature>
<feature type="compositionally biased region" description="Low complexity" evidence="1">
    <location>
        <begin position="987"/>
        <end position="999"/>
    </location>
</feature>
<feature type="compositionally biased region" description="Polar residues" evidence="1">
    <location>
        <begin position="612"/>
        <end position="624"/>
    </location>
</feature>
<reference evidence="2" key="1">
    <citation type="submission" date="2023-03" db="EMBL/GenBank/DDBJ databases">
        <title>Massive genome expansion in bonnet fungi (Mycena s.s.) driven by repeated elements and novel gene families across ecological guilds.</title>
        <authorList>
            <consortium name="Lawrence Berkeley National Laboratory"/>
            <person name="Harder C.B."/>
            <person name="Miyauchi S."/>
            <person name="Viragh M."/>
            <person name="Kuo A."/>
            <person name="Thoen E."/>
            <person name="Andreopoulos B."/>
            <person name="Lu D."/>
            <person name="Skrede I."/>
            <person name="Drula E."/>
            <person name="Henrissat B."/>
            <person name="Morin E."/>
            <person name="Kohler A."/>
            <person name="Barry K."/>
            <person name="LaButti K."/>
            <person name="Morin E."/>
            <person name="Salamov A."/>
            <person name="Lipzen A."/>
            <person name="Mereny Z."/>
            <person name="Hegedus B."/>
            <person name="Baldrian P."/>
            <person name="Stursova M."/>
            <person name="Weitz H."/>
            <person name="Taylor A."/>
            <person name="Grigoriev I.V."/>
            <person name="Nagy L.G."/>
            <person name="Martin F."/>
            <person name="Kauserud H."/>
        </authorList>
    </citation>
    <scope>NUCLEOTIDE SEQUENCE</scope>
    <source>
        <strain evidence="2">9144</strain>
    </source>
</reference>
<feature type="compositionally biased region" description="Basic and acidic residues" evidence="1">
    <location>
        <begin position="675"/>
        <end position="721"/>
    </location>
</feature>
<evidence type="ECO:0000313" key="2">
    <source>
        <dbReference type="EMBL" id="KAJ7217668.1"/>
    </source>
</evidence>
<feature type="compositionally biased region" description="Gly residues" evidence="1">
    <location>
        <begin position="629"/>
        <end position="638"/>
    </location>
</feature>
<feature type="compositionally biased region" description="Low complexity" evidence="1">
    <location>
        <begin position="306"/>
        <end position="321"/>
    </location>
</feature>
<sequence>MLWTSKRRKSRPDIHPKSPQSQPHRRSSLGSQRLPFAPLDPHQAKDMPDPQSLYARQILSPDEQNRGALQNDSPSSAIMPSSSPRDARDTADMMYTTNSLASFAFGSATEPPPSPRNIGPLDEVDEDDLHRRADDTPRQSLASTARGGHREPRTASPLYAPSRSDAASHRTFGGSSSSLSSPSRSGSRSRTTSSTTHTSVEDLGGVVFNPLHHHPTLPPEVEFDSEEELSEEYDTIEVSSARGAGSMENAAFEAALERQMYADSLTGRRPSLPMAIPGISPDNVSSRREREGSFATLRRPSRSLDDQVSVLSLSSQRDNSPVPGPPSAAPVSVPETDGDWRSLSLRAASRGPPSPSHSTLPTFAPPASTGGGFDGFGFDLDWNEMQAGITTIDMSDIAIAVHERARASGERRPSQLSLMLRRPSTASGGSVMQDPDTFLLAVRGWGGDEYERQRKHWTFRRDTADGRGGTGKMRGVAASAGLSPVRSITSGRVGSIHSASFIERPKLVPWRGMALNSEEIWNSTLVGGFKVRRIELRPQKPQQRVTIDPFRGPYTLGKKPPHDGAYTNIHKHSKVMAFSIHRHYKPTRTPPDPRYSISGGRGSVSGAHLTSGGASANGNGTRGSVNGAAGRGAAAGGGYEERRRPTAMILLAPRHVQEAYTSTNTTKGLRSHGLLNEERERDRDRERSTGRGERSTGRGERSTGRGDARRREKEKEKEKARQNGRHSSNSSKEQRQQSSTGSSGSATSSTSTYHEVPQAHSYSPSVNADPNIGASFAPRSASASRRRRRRDSLDLENSDSETERQRSRTTHNEAFSTMDANSIDQMVQAQDARGDVANGLVARVLRRTPAVPPPAAPHQVYIPPWVTLQSRNKQEERRRRHDVLSNSFEDVGLLPPKKSGGGGRAKKAAASGVDIFAQVHPDALFMLLPLWPGPTDPVSERAAARQPHEIPPEQRQYLLVSYNPTDERPPAKRHDGGDGSSRKNRSTHSSPTSSADASGSGRGCDILLTSYHVSARLVSHQDLQGSGVRVPDEGLAVLGQWDEAWRSMPQIATRDHGLLVIGRCASREAGIEFDPEGLVKMGLCIPVPPEPGLGADEEPVAELTPIGRAVLEMAWIGCIAVTSFGPAGAAS</sequence>
<feature type="compositionally biased region" description="Acidic residues" evidence="1">
    <location>
        <begin position="221"/>
        <end position="233"/>
    </location>
</feature>
<feature type="region of interest" description="Disordered" evidence="1">
    <location>
        <begin position="267"/>
        <end position="368"/>
    </location>
</feature>
<feature type="region of interest" description="Disordered" evidence="1">
    <location>
        <begin position="584"/>
        <end position="641"/>
    </location>
</feature>
<organism evidence="2 3">
    <name type="scientific">Mycena pura</name>
    <dbReference type="NCBI Taxonomy" id="153505"/>
    <lineage>
        <taxon>Eukaryota</taxon>
        <taxon>Fungi</taxon>
        <taxon>Dikarya</taxon>
        <taxon>Basidiomycota</taxon>
        <taxon>Agaricomycotina</taxon>
        <taxon>Agaricomycetes</taxon>
        <taxon>Agaricomycetidae</taxon>
        <taxon>Agaricales</taxon>
        <taxon>Marasmiineae</taxon>
        <taxon>Mycenaceae</taxon>
        <taxon>Mycena</taxon>
    </lineage>
</organism>
<feature type="compositionally biased region" description="Low complexity" evidence="1">
    <location>
        <begin position="169"/>
        <end position="198"/>
    </location>
</feature>
<gene>
    <name evidence="2" type="ORF">GGX14DRAFT_437690</name>
</gene>
<keyword evidence="3" id="KW-1185">Reference proteome</keyword>
<feature type="compositionally biased region" description="Polar residues" evidence="1">
    <location>
        <begin position="659"/>
        <end position="668"/>
    </location>
</feature>
<name>A0AAD6VRH5_9AGAR</name>
<feature type="compositionally biased region" description="Basic residues" evidence="1">
    <location>
        <begin position="1"/>
        <end position="10"/>
    </location>
</feature>